<gene>
    <name evidence="2" type="ORF">ACFSJU_19405</name>
</gene>
<evidence type="ECO:0000313" key="3">
    <source>
        <dbReference type="Proteomes" id="UP001597387"/>
    </source>
</evidence>
<evidence type="ECO:0000259" key="1">
    <source>
        <dbReference type="PROSITE" id="PS51819"/>
    </source>
</evidence>
<keyword evidence="3" id="KW-1185">Reference proteome</keyword>
<sequence length="132" mass="14820">MKTKKIWANLAVSDLKRTTKFYTELGFKYNGASDDLTSFSIGEDEFVINFFISDKLKAALKGELANMQHGNEVLFTLGAQSKAEVDQWEKEVRGAGGKIISTPAEFGEGYYGFDFSDPDGHRFNVFYMDGFN</sequence>
<dbReference type="InterPro" id="IPR029068">
    <property type="entry name" value="Glyas_Bleomycin-R_OHBP_Dase"/>
</dbReference>
<reference evidence="3" key="1">
    <citation type="journal article" date="2019" name="Int. J. Syst. Evol. Microbiol.">
        <title>The Global Catalogue of Microorganisms (GCM) 10K type strain sequencing project: providing services to taxonomists for standard genome sequencing and annotation.</title>
        <authorList>
            <consortium name="The Broad Institute Genomics Platform"/>
            <consortium name="The Broad Institute Genome Sequencing Center for Infectious Disease"/>
            <person name="Wu L."/>
            <person name="Ma J."/>
        </authorList>
    </citation>
    <scope>NUCLEOTIDE SEQUENCE [LARGE SCALE GENOMIC DNA]</scope>
    <source>
        <strain evidence="3">KCTC 42217</strain>
    </source>
</reference>
<evidence type="ECO:0000313" key="2">
    <source>
        <dbReference type="EMBL" id="MFD2164582.1"/>
    </source>
</evidence>
<dbReference type="Proteomes" id="UP001597387">
    <property type="component" value="Unassembled WGS sequence"/>
</dbReference>
<dbReference type="PANTHER" id="PTHR36503">
    <property type="entry name" value="BLR2520 PROTEIN"/>
    <property type="match status" value="1"/>
</dbReference>
<dbReference type="SUPFAM" id="SSF54593">
    <property type="entry name" value="Glyoxalase/Bleomycin resistance protein/Dihydroxybiphenyl dioxygenase"/>
    <property type="match status" value="1"/>
</dbReference>
<dbReference type="PROSITE" id="PS51819">
    <property type="entry name" value="VOC"/>
    <property type="match status" value="1"/>
</dbReference>
<dbReference type="EMBL" id="JBHUHZ010000006">
    <property type="protein sequence ID" value="MFD2164582.1"/>
    <property type="molecule type" value="Genomic_DNA"/>
</dbReference>
<comment type="caution">
    <text evidence="2">The sequence shown here is derived from an EMBL/GenBank/DDBJ whole genome shotgun (WGS) entry which is preliminary data.</text>
</comment>
<dbReference type="InterPro" id="IPR004360">
    <property type="entry name" value="Glyas_Fos-R_dOase_dom"/>
</dbReference>
<feature type="domain" description="VOC" evidence="1">
    <location>
        <begin position="4"/>
        <end position="128"/>
    </location>
</feature>
<dbReference type="InterPro" id="IPR037523">
    <property type="entry name" value="VOC_core"/>
</dbReference>
<dbReference type="Pfam" id="PF00903">
    <property type="entry name" value="Glyoxalase"/>
    <property type="match status" value="1"/>
</dbReference>
<dbReference type="RefSeq" id="WP_255901581.1">
    <property type="nucleotide sequence ID" value="NZ_JAFMZO010000002.1"/>
</dbReference>
<name>A0ABW4ZRX4_9SPHI</name>
<organism evidence="2 3">
    <name type="scientific">Paradesertivirga mongoliensis</name>
    <dbReference type="NCBI Taxonomy" id="2100740"/>
    <lineage>
        <taxon>Bacteria</taxon>
        <taxon>Pseudomonadati</taxon>
        <taxon>Bacteroidota</taxon>
        <taxon>Sphingobacteriia</taxon>
        <taxon>Sphingobacteriales</taxon>
        <taxon>Sphingobacteriaceae</taxon>
        <taxon>Paradesertivirga</taxon>
    </lineage>
</organism>
<accession>A0ABW4ZRX4</accession>
<protein>
    <submittedName>
        <fullName evidence="2">VOC family protein</fullName>
    </submittedName>
</protein>
<dbReference type="Gene3D" id="3.10.180.10">
    <property type="entry name" value="2,3-Dihydroxybiphenyl 1,2-Dioxygenase, domain 1"/>
    <property type="match status" value="1"/>
</dbReference>
<dbReference type="PANTHER" id="PTHR36503:SF2">
    <property type="entry name" value="BLR2408 PROTEIN"/>
    <property type="match status" value="1"/>
</dbReference>
<proteinExistence type="predicted"/>